<proteinExistence type="predicted"/>
<comment type="caution">
    <text evidence="5">The sequence shown here is derived from an EMBL/GenBank/DDBJ whole genome shotgun (WGS) entry which is preliminary data.</text>
</comment>
<dbReference type="AlphaFoldDB" id="A0A840UXP1"/>
<feature type="domain" description="HTH hxlR-type" evidence="4">
    <location>
        <begin position="13"/>
        <end position="112"/>
    </location>
</feature>
<evidence type="ECO:0000313" key="5">
    <source>
        <dbReference type="EMBL" id="MBB5337165.1"/>
    </source>
</evidence>
<dbReference type="GO" id="GO:0003677">
    <property type="term" value="F:DNA binding"/>
    <property type="evidence" value="ECO:0007669"/>
    <property type="project" value="UniProtKB-KW"/>
</dbReference>
<evidence type="ECO:0000259" key="4">
    <source>
        <dbReference type="PROSITE" id="PS51118"/>
    </source>
</evidence>
<dbReference type="Pfam" id="PF01638">
    <property type="entry name" value="HxlR"/>
    <property type="match status" value="1"/>
</dbReference>
<dbReference type="EMBL" id="JACHFH010000036">
    <property type="protein sequence ID" value="MBB5337165.1"/>
    <property type="molecule type" value="Genomic_DNA"/>
</dbReference>
<accession>A0A840UXP1</accession>
<evidence type="ECO:0000256" key="2">
    <source>
        <dbReference type="ARBA" id="ARBA00023125"/>
    </source>
</evidence>
<dbReference type="Proteomes" id="UP000559117">
    <property type="component" value="Unassembled WGS sequence"/>
</dbReference>
<evidence type="ECO:0000313" key="6">
    <source>
        <dbReference type="Proteomes" id="UP000559117"/>
    </source>
</evidence>
<dbReference type="SUPFAM" id="SSF46785">
    <property type="entry name" value="Winged helix' DNA-binding domain"/>
    <property type="match status" value="1"/>
</dbReference>
<name>A0A840UXP1_9FIRM</name>
<dbReference type="InterPro" id="IPR036390">
    <property type="entry name" value="WH_DNA-bd_sf"/>
</dbReference>
<sequence length="125" mass="14288">MNKINETDEKLLCPIKYTLGIVGGKWKLPIICILSSGEPYRFNYIKKRLPEITNMMLTQSLKEMEASGMVGRKQFNEVPPHVEYTLTEKGKSLLKPLESLAEWGIENMHQEADNLSLCENCQAEK</sequence>
<keyword evidence="2 5" id="KW-0238">DNA-binding</keyword>
<keyword evidence="3" id="KW-0804">Transcription</keyword>
<keyword evidence="6" id="KW-1185">Reference proteome</keyword>
<dbReference type="PANTHER" id="PTHR33204:SF29">
    <property type="entry name" value="TRANSCRIPTIONAL REGULATOR"/>
    <property type="match status" value="1"/>
</dbReference>
<dbReference type="PROSITE" id="PS51118">
    <property type="entry name" value="HTH_HXLR"/>
    <property type="match status" value="1"/>
</dbReference>
<dbReference type="Gene3D" id="1.10.10.10">
    <property type="entry name" value="Winged helix-like DNA-binding domain superfamily/Winged helix DNA-binding domain"/>
    <property type="match status" value="1"/>
</dbReference>
<dbReference type="PANTHER" id="PTHR33204">
    <property type="entry name" value="TRANSCRIPTIONAL REGULATOR, MARR FAMILY"/>
    <property type="match status" value="1"/>
</dbReference>
<protein>
    <submittedName>
        <fullName evidence="5">DNA-binding HxlR family transcriptional regulator</fullName>
    </submittedName>
</protein>
<gene>
    <name evidence="5" type="ORF">HNR32_002322</name>
</gene>
<reference evidence="5 6" key="1">
    <citation type="submission" date="2020-08" db="EMBL/GenBank/DDBJ databases">
        <title>Genomic Encyclopedia of Type Strains, Phase IV (KMG-IV): sequencing the most valuable type-strain genomes for metagenomic binning, comparative biology and taxonomic classification.</title>
        <authorList>
            <person name="Goeker M."/>
        </authorList>
    </citation>
    <scope>NUCLEOTIDE SEQUENCE [LARGE SCALE GENOMIC DNA]</scope>
    <source>
        <strain evidence="5 6">DSM 24661</strain>
    </source>
</reference>
<organism evidence="5 6">
    <name type="scientific">Pectinatus brassicae</name>
    <dbReference type="NCBI Taxonomy" id="862415"/>
    <lineage>
        <taxon>Bacteria</taxon>
        <taxon>Bacillati</taxon>
        <taxon>Bacillota</taxon>
        <taxon>Negativicutes</taxon>
        <taxon>Selenomonadales</taxon>
        <taxon>Selenomonadaceae</taxon>
        <taxon>Pectinatus</taxon>
    </lineage>
</organism>
<evidence type="ECO:0000256" key="3">
    <source>
        <dbReference type="ARBA" id="ARBA00023163"/>
    </source>
</evidence>
<dbReference type="RefSeq" id="WP_183862757.1">
    <property type="nucleotide sequence ID" value="NZ_JACHFH010000036.1"/>
</dbReference>
<evidence type="ECO:0000256" key="1">
    <source>
        <dbReference type="ARBA" id="ARBA00023015"/>
    </source>
</evidence>
<dbReference type="InterPro" id="IPR002577">
    <property type="entry name" value="HTH_HxlR"/>
</dbReference>
<keyword evidence="1" id="KW-0805">Transcription regulation</keyword>
<dbReference type="InterPro" id="IPR036388">
    <property type="entry name" value="WH-like_DNA-bd_sf"/>
</dbReference>